<organism evidence="2 3">
    <name type="scientific">Sphingomonas oligophenolica</name>
    <dbReference type="NCBI Taxonomy" id="301154"/>
    <lineage>
        <taxon>Bacteria</taxon>
        <taxon>Pseudomonadati</taxon>
        <taxon>Pseudomonadota</taxon>
        <taxon>Alphaproteobacteria</taxon>
        <taxon>Sphingomonadales</taxon>
        <taxon>Sphingomonadaceae</taxon>
        <taxon>Sphingomonas</taxon>
    </lineage>
</organism>
<evidence type="ECO:0000313" key="3">
    <source>
        <dbReference type="Proteomes" id="UP000318413"/>
    </source>
</evidence>
<name>A0A502CSN6_9SPHN</name>
<dbReference type="Proteomes" id="UP000318413">
    <property type="component" value="Unassembled WGS sequence"/>
</dbReference>
<dbReference type="SUPFAM" id="SSF52540">
    <property type="entry name" value="P-loop containing nucleoside triphosphate hydrolases"/>
    <property type="match status" value="1"/>
</dbReference>
<dbReference type="InterPro" id="IPR027417">
    <property type="entry name" value="P-loop_NTPase"/>
</dbReference>
<gene>
    <name evidence="2" type="ORF">EAH84_02665</name>
</gene>
<sequence>MRESSALIESLRRAAPFGVSAGARDPVEAWLRQGLARAQLHELYALDAQDAAAATGFAVALAIAAGALPLLWIRTDDAERRHGRILGAGLVELGMAPTALVIASVADEAGLLRAAADAARCAGLGTLVVESHDRAPRIDLTATRRLMLAAEASGVTVLLLRLGAEPTPSAATTRWGVTAIPSTPLPTDAPGHPSFAVELLRRRGGPAGARWRVEWKRDDRYFAPIADSAPLSGARLPVAADRAAARHPRAPVRRAG</sequence>
<keyword evidence="3" id="KW-1185">Reference proteome</keyword>
<keyword evidence="1" id="KW-0472">Membrane</keyword>
<protein>
    <recommendedName>
        <fullName evidence="4">Protein ImuA</fullName>
    </recommendedName>
</protein>
<dbReference type="Gene3D" id="3.40.50.300">
    <property type="entry name" value="P-loop containing nucleotide triphosphate hydrolases"/>
    <property type="match status" value="1"/>
</dbReference>
<dbReference type="PIRSF" id="PIRSF034285">
    <property type="entry name" value="UCP034285"/>
    <property type="match status" value="1"/>
</dbReference>
<dbReference type="EMBL" id="RCZK01000001">
    <property type="protein sequence ID" value="TPG15704.1"/>
    <property type="molecule type" value="Genomic_DNA"/>
</dbReference>
<keyword evidence="1" id="KW-0812">Transmembrane</keyword>
<comment type="caution">
    <text evidence="2">The sequence shown here is derived from an EMBL/GenBank/DDBJ whole genome shotgun (WGS) entry which is preliminary data.</text>
</comment>
<evidence type="ECO:0000256" key="1">
    <source>
        <dbReference type="SAM" id="Phobius"/>
    </source>
</evidence>
<keyword evidence="1" id="KW-1133">Transmembrane helix</keyword>
<dbReference type="AlphaFoldDB" id="A0A502CSN6"/>
<dbReference type="InterPro" id="IPR017026">
    <property type="entry name" value="ImuA"/>
</dbReference>
<dbReference type="RefSeq" id="WP_140867207.1">
    <property type="nucleotide sequence ID" value="NZ_RCZK01000001.1"/>
</dbReference>
<reference evidence="2 3" key="1">
    <citation type="journal article" date="2019" name="Environ. Microbiol.">
        <title>Species interactions and distinct microbial communities in high Arctic permafrost affected cryosols are associated with the CH4 and CO2 gas fluxes.</title>
        <authorList>
            <person name="Altshuler I."/>
            <person name="Hamel J."/>
            <person name="Turney S."/>
            <person name="Magnuson E."/>
            <person name="Levesque R."/>
            <person name="Greer C."/>
            <person name="Whyte L.G."/>
        </authorList>
    </citation>
    <scope>NUCLEOTIDE SEQUENCE [LARGE SCALE GENOMIC DNA]</scope>
    <source>
        <strain evidence="2 3">S5.1</strain>
    </source>
</reference>
<feature type="transmembrane region" description="Helical" evidence="1">
    <location>
        <begin position="51"/>
        <end position="73"/>
    </location>
</feature>
<proteinExistence type="predicted"/>
<feature type="transmembrane region" description="Helical" evidence="1">
    <location>
        <begin position="85"/>
        <end position="106"/>
    </location>
</feature>
<evidence type="ECO:0008006" key="4">
    <source>
        <dbReference type="Google" id="ProtNLM"/>
    </source>
</evidence>
<evidence type="ECO:0000313" key="2">
    <source>
        <dbReference type="EMBL" id="TPG15704.1"/>
    </source>
</evidence>
<dbReference type="OrthoDB" id="7202530at2"/>
<accession>A0A502CSN6</accession>